<feature type="compositionally biased region" description="Polar residues" evidence="1">
    <location>
        <begin position="106"/>
        <end position="122"/>
    </location>
</feature>
<dbReference type="AlphaFoldDB" id="A0A485KH29"/>
<name>A0A485KH29_9STRA</name>
<feature type="region of interest" description="Disordered" evidence="1">
    <location>
        <begin position="87"/>
        <end position="122"/>
    </location>
</feature>
<evidence type="ECO:0000256" key="1">
    <source>
        <dbReference type="SAM" id="MobiDB-lite"/>
    </source>
</evidence>
<evidence type="ECO:0000313" key="2">
    <source>
        <dbReference type="EMBL" id="KAF0711787.1"/>
    </source>
</evidence>
<dbReference type="OrthoDB" id="76213at2759"/>
<evidence type="ECO:0000313" key="3">
    <source>
        <dbReference type="EMBL" id="VFT82126.1"/>
    </source>
</evidence>
<organism evidence="3 4">
    <name type="scientific">Aphanomyces stellatus</name>
    <dbReference type="NCBI Taxonomy" id="120398"/>
    <lineage>
        <taxon>Eukaryota</taxon>
        <taxon>Sar</taxon>
        <taxon>Stramenopiles</taxon>
        <taxon>Oomycota</taxon>
        <taxon>Saprolegniomycetes</taxon>
        <taxon>Saprolegniales</taxon>
        <taxon>Verrucalvaceae</taxon>
        <taxon>Aphanomyces</taxon>
    </lineage>
</organism>
<gene>
    <name evidence="3" type="primary">Aste57867_5045</name>
    <name evidence="2" type="ORF">As57867_005032</name>
    <name evidence="3" type="ORF">ASTE57867_5045</name>
</gene>
<feature type="region of interest" description="Disordered" evidence="1">
    <location>
        <begin position="279"/>
        <end position="319"/>
    </location>
</feature>
<feature type="compositionally biased region" description="Polar residues" evidence="1">
    <location>
        <begin position="310"/>
        <end position="319"/>
    </location>
</feature>
<keyword evidence="4" id="KW-1185">Reference proteome</keyword>
<reference evidence="2" key="2">
    <citation type="submission" date="2019-06" db="EMBL/GenBank/DDBJ databases">
        <title>Genomics analysis of Aphanomyces spp. identifies a new class of oomycete effector associated with host adaptation.</title>
        <authorList>
            <person name="Gaulin E."/>
        </authorList>
    </citation>
    <scope>NUCLEOTIDE SEQUENCE</scope>
    <source>
        <strain evidence="2">CBS 578.67</strain>
    </source>
</reference>
<evidence type="ECO:0000313" key="4">
    <source>
        <dbReference type="Proteomes" id="UP000332933"/>
    </source>
</evidence>
<dbReference type="EMBL" id="CAADRA010001505">
    <property type="protein sequence ID" value="VFT82126.1"/>
    <property type="molecule type" value="Genomic_DNA"/>
</dbReference>
<sequence>MLVAQDIVMGEDPLHSIDYKEDTIESPPNSRRRRFFKSGLSTYEEFYSRNETGRRLGRYTLHVKLNSERPTMTLLLSNNNPIDPLSLLDDDDDLAPSTPRLRAASESGTSDTLESNQDNDLKLRSSSFDIPARPSALPEVLRPKAIATERFSFFRHRSLPKMQYDETRSTEPVVVKDEPTMSPPGEARPSFPMLPTPDDEDTDAFPVIQDSFDGASSPSEDENATNTSPVSAAAAAADARFAPRDSSFSVDPNYKPVAIRNSVSNNMNVVSFISGYKGTKQNSRGSFRASLDSRPSLDSVRKSARKSKHSPSSYNPQELSLNKKLREARNRIPLEFRDELSHLLEKPFVPTAKTKAKQVKFAAENDVRVFEWEEEDDDDTKNRIEESADDVVLMTDGVLDDKVYIVELDGQAVNV</sequence>
<feature type="compositionally biased region" description="Basic and acidic residues" evidence="1">
    <location>
        <begin position="164"/>
        <end position="179"/>
    </location>
</feature>
<feature type="region of interest" description="Disordered" evidence="1">
    <location>
        <begin position="164"/>
        <end position="231"/>
    </location>
</feature>
<dbReference type="EMBL" id="VJMH01001504">
    <property type="protein sequence ID" value="KAF0711787.1"/>
    <property type="molecule type" value="Genomic_DNA"/>
</dbReference>
<dbReference type="Proteomes" id="UP000332933">
    <property type="component" value="Unassembled WGS sequence"/>
</dbReference>
<proteinExistence type="predicted"/>
<protein>
    <submittedName>
        <fullName evidence="3">Aste57867_5045 protein</fullName>
    </submittedName>
</protein>
<accession>A0A485KH29</accession>
<reference evidence="3 4" key="1">
    <citation type="submission" date="2019-03" db="EMBL/GenBank/DDBJ databases">
        <authorList>
            <person name="Gaulin E."/>
            <person name="Dumas B."/>
        </authorList>
    </citation>
    <scope>NUCLEOTIDE SEQUENCE [LARGE SCALE GENOMIC DNA]</scope>
    <source>
        <strain evidence="3">CBS 568.67</strain>
    </source>
</reference>